<evidence type="ECO:0000313" key="2">
    <source>
        <dbReference type="Proteomes" id="UP000199691"/>
    </source>
</evidence>
<gene>
    <name evidence="1" type="ORF">SAMN05421507_14022</name>
</gene>
<proteinExistence type="predicted"/>
<sequence length="150" mass="16426">MTKDKVTMFICRTCQCVLDVVTDTDGSTLVHPPSAPQDHEVVPVRAPADFAGGKCDFCGQGHPAFVLPANDFRIPHDSMRMSEGPWAACEACAGLIDSEKWTKLVKRVSTCIARSQGRERVDPGDLAILHNLYRALRANIKGPLRRLGQP</sequence>
<keyword evidence="2" id="KW-1185">Reference proteome</keyword>
<dbReference type="RefSeq" id="WP_090105553.1">
    <property type="nucleotide sequence ID" value="NZ_FNIX01000040.1"/>
</dbReference>
<organism evidence="1 2">
    <name type="scientific">Lentzea jiangxiensis</name>
    <dbReference type="NCBI Taxonomy" id="641025"/>
    <lineage>
        <taxon>Bacteria</taxon>
        <taxon>Bacillati</taxon>
        <taxon>Actinomycetota</taxon>
        <taxon>Actinomycetes</taxon>
        <taxon>Pseudonocardiales</taxon>
        <taxon>Pseudonocardiaceae</taxon>
        <taxon>Lentzea</taxon>
    </lineage>
</organism>
<dbReference type="EMBL" id="FNIX01000040">
    <property type="protein sequence ID" value="SDP98508.1"/>
    <property type="molecule type" value="Genomic_DNA"/>
</dbReference>
<accession>A0A1H0X6D4</accession>
<name>A0A1H0X6D4_9PSEU</name>
<dbReference type="Proteomes" id="UP000199691">
    <property type="component" value="Unassembled WGS sequence"/>
</dbReference>
<protein>
    <submittedName>
        <fullName evidence="1">Uncharacterized protein</fullName>
    </submittedName>
</protein>
<reference evidence="2" key="1">
    <citation type="submission" date="2016-10" db="EMBL/GenBank/DDBJ databases">
        <authorList>
            <person name="Varghese N."/>
            <person name="Submissions S."/>
        </authorList>
    </citation>
    <scope>NUCLEOTIDE SEQUENCE [LARGE SCALE GENOMIC DNA]</scope>
    <source>
        <strain evidence="2">CGMCC 4.6609</strain>
    </source>
</reference>
<dbReference type="OrthoDB" id="3618378at2"/>
<dbReference type="AlphaFoldDB" id="A0A1H0X6D4"/>
<evidence type="ECO:0000313" key="1">
    <source>
        <dbReference type="EMBL" id="SDP98508.1"/>
    </source>
</evidence>